<dbReference type="InterPro" id="IPR001434">
    <property type="entry name" value="OmcB-like_DUF11"/>
</dbReference>
<feature type="chain" id="PRO_5045427851" description="DUF11 domain-containing protein" evidence="2">
    <location>
        <begin position="28"/>
        <end position="167"/>
    </location>
</feature>
<feature type="region of interest" description="Disordered" evidence="1">
    <location>
        <begin position="127"/>
        <end position="167"/>
    </location>
</feature>
<dbReference type="EMBL" id="CP109441">
    <property type="protein sequence ID" value="WUV47995.1"/>
    <property type="molecule type" value="Genomic_DNA"/>
</dbReference>
<keyword evidence="2" id="KW-0732">Signal</keyword>
<evidence type="ECO:0000259" key="3">
    <source>
        <dbReference type="Pfam" id="PF01345"/>
    </source>
</evidence>
<name>A0ABZ1Z0J5_9NOCA</name>
<keyword evidence="5" id="KW-1185">Reference proteome</keyword>
<dbReference type="Pfam" id="PF01345">
    <property type="entry name" value="DUF11"/>
    <property type="match status" value="1"/>
</dbReference>
<dbReference type="Gene3D" id="2.60.40.10">
    <property type="entry name" value="Immunoglobulins"/>
    <property type="match status" value="1"/>
</dbReference>
<reference evidence="4" key="1">
    <citation type="submission" date="2022-10" db="EMBL/GenBank/DDBJ databases">
        <title>The complete genomes of actinobacterial strains from the NBC collection.</title>
        <authorList>
            <person name="Joergensen T.S."/>
            <person name="Alvarez Arevalo M."/>
            <person name="Sterndorff E.B."/>
            <person name="Faurdal D."/>
            <person name="Vuksanovic O."/>
            <person name="Mourched A.-S."/>
            <person name="Charusanti P."/>
            <person name="Shaw S."/>
            <person name="Blin K."/>
            <person name="Weber T."/>
        </authorList>
    </citation>
    <scope>NUCLEOTIDE SEQUENCE</scope>
    <source>
        <strain evidence="4">NBC_01482</strain>
    </source>
</reference>
<feature type="signal peptide" evidence="2">
    <location>
        <begin position="1"/>
        <end position="27"/>
    </location>
</feature>
<evidence type="ECO:0000313" key="5">
    <source>
        <dbReference type="Proteomes" id="UP001432062"/>
    </source>
</evidence>
<sequence>MNTKFSGGLLAAAAAGLMVLSPIPAQAAGAPDMSVTTKPVSGAVGATVTLTLAFQNVGSGTAKSVRLEFAAPAGTTIETSFPDCTTSSDKSQMSCNSPDANLEPGYSQDQKVDLKIHSESAYVSAGSVTLSTKNDSNPANDTAAIQVTNPNGGGVPGLPSGSSSGSS</sequence>
<accession>A0ABZ1Z0J5</accession>
<gene>
    <name evidence="4" type="ORF">OG563_07230</name>
</gene>
<protein>
    <recommendedName>
        <fullName evidence="3">DUF11 domain-containing protein</fullName>
    </recommendedName>
</protein>
<feature type="compositionally biased region" description="Polar residues" evidence="1">
    <location>
        <begin position="79"/>
        <end position="99"/>
    </location>
</feature>
<evidence type="ECO:0000313" key="4">
    <source>
        <dbReference type="EMBL" id="WUV47995.1"/>
    </source>
</evidence>
<evidence type="ECO:0000256" key="1">
    <source>
        <dbReference type="SAM" id="MobiDB-lite"/>
    </source>
</evidence>
<evidence type="ECO:0000256" key="2">
    <source>
        <dbReference type="SAM" id="SignalP"/>
    </source>
</evidence>
<dbReference type="InterPro" id="IPR013783">
    <property type="entry name" value="Ig-like_fold"/>
</dbReference>
<organism evidence="4 5">
    <name type="scientific">Nocardia vinacea</name>
    <dbReference type="NCBI Taxonomy" id="96468"/>
    <lineage>
        <taxon>Bacteria</taxon>
        <taxon>Bacillati</taxon>
        <taxon>Actinomycetota</taxon>
        <taxon>Actinomycetes</taxon>
        <taxon>Mycobacteriales</taxon>
        <taxon>Nocardiaceae</taxon>
        <taxon>Nocardia</taxon>
    </lineage>
</organism>
<feature type="region of interest" description="Disordered" evidence="1">
    <location>
        <begin position="79"/>
        <end position="107"/>
    </location>
</feature>
<dbReference type="Proteomes" id="UP001432062">
    <property type="component" value="Chromosome"/>
</dbReference>
<proteinExistence type="predicted"/>
<dbReference type="RefSeq" id="WP_329412258.1">
    <property type="nucleotide sequence ID" value="NZ_CP109441.1"/>
</dbReference>
<feature type="compositionally biased region" description="Low complexity" evidence="1">
    <location>
        <begin position="157"/>
        <end position="167"/>
    </location>
</feature>
<feature type="domain" description="DUF11" evidence="3">
    <location>
        <begin position="36"/>
        <end position="147"/>
    </location>
</feature>
<feature type="compositionally biased region" description="Polar residues" evidence="1">
    <location>
        <begin position="127"/>
        <end position="150"/>
    </location>
</feature>